<feature type="transmembrane region" description="Helical" evidence="12">
    <location>
        <begin position="170"/>
        <end position="189"/>
    </location>
</feature>
<comment type="similarity">
    <text evidence="12">Belongs to the COX15/CtaA family. Type 2 subfamily.</text>
</comment>
<evidence type="ECO:0000256" key="3">
    <source>
        <dbReference type="ARBA" id="ARBA00022692"/>
    </source>
</evidence>
<keyword evidence="9 12" id="KW-0472">Membrane</keyword>
<gene>
    <name evidence="12" type="primary">ctaA</name>
    <name evidence="13" type="ORF">HBA54_23470</name>
</gene>
<comment type="pathway">
    <text evidence="10 12">Porphyrin-containing compound metabolism; heme A biosynthesis; heme A from heme O: step 1/1.</text>
</comment>
<accession>A0A967F1W1</accession>
<feature type="transmembrane region" description="Helical" evidence="12">
    <location>
        <begin position="303"/>
        <end position="325"/>
    </location>
</feature>
<sequence>MTTATPFAFASDKPVRASRAVGFWLLGCCTMVLAMAVIGAITRLTESGLSIMEWAPVSGVLPPLSQGEWQRLFDLYRQIPEYQQVNAGMSLAEFKAIFWWEYIHRLWGRLIGLVFALPFAWFWWRGKLDGRMTRLLLLALLLGGLQGFMGWFMVASGFGERTDVSQYRLVAHLGLALGIYGYLFWLALGQFWPRPERSRDPAAGRLRRSGFALLALVALTILSGGFVAGLNAGLVYNTFPLMDGDLVPAGYALLAPWPLNLFENHAAVQFNHRLLAVSTIFVTLAIWLWSLRQDLSPAVQGGFALLAILALLQLALGIVTLLLVVPIWAAALHQAGAIFVLTAILWCLYHLRVRNPA</sequence>
<evidence type="ECO:0000256" key="7">
    <source>
        <dbReference type="ARBA" id="ARBA00023004"/>
    </source>
</evidence>
<feature type="transmembrane region" description="Helical" evidence="12">
    <location>
        <begin position="136"/>
        <end position="158"/>
    </location>
</feature>
<dbReference type="EC" id="1.17.99.9" evidence="12"/>
<proteinExistence type="inferred from homology"/>
<dbReference type="GO" id="GO:0046872">
    <property type="term" value="F:metal ion binding"/>
    <property type="evidence" value="ECO:0007669"/>
    <property type="project" value="UniProtKB-KW"/>
</dbReference>
<feature type="transmembrane region" description="Helical" evidence="12">
    <location>
        <begin position="210"/>
        <end position="236"/>
    </location>
</feature>
<comment type="function">
    <text evidence="12">Catalyzes the conversion of heme O to heme A by two successive hydroxylations of the methyl group at C8. The first hydroxylation forms heme I, the second hydroxylation results in an unstable dihydroxymethyl group, which spontaneously dehydrates, resulting in the formyl group of heme A.</text>
</comment>
<evidence type="ECO:0000256" key="8">
    <source>
        <dbReference type="ARBA" id="ARBA00023133"/>
    </source>
</evidence>
<dbReference type="GO" id="GO:0006784">
    <property type="term" value="P:heme A biosynthetic process"/>
    <property type="evidence" value="ECO:0007669"/>
    <property type="project" value="UniProtKB-UniRule"/>
</dbReference>
<name>A0A967F1W1_9PROT</name>
<feature type="transmembrane region" description="Helical" evidence="12">
    <location>
        <begin position="331"/>
        <end position="351"/>
    </location>
</feature>
<evidence type="ECO:0000256" key="2">
    <source>
        <dbReference type="ARBA" id="ARBA00004141"/>
    </source>
</evidence>
<dbReference type="HAMAP" id="MF_01665">
    <property type="entry name" value="HemeA_synth_type2"/>
    <property type="match status" value="1"/>
</dbReference>
<dbReference type="InterPro" id="IPR003780">
    <property type="entry name" value="COX15/CtaA_fam"/>
</dbReference>
<feature type="transmembrane region" description="Helical" evidence="12">
    <location>
        <begin position="274"/>
        <end position="291"/>
    </location>
</feature>
<keyword evidence="8 12" id="KW-0350">Heme biosynthesis</keyword>
<dbReference type="GO" id="GO:0120547">
    <property type="term" value="F:heme A synthase activity"/>
    <property type="evidence" value="ECO:0007669"/>
    <property type="project" value="UniProtKB-EC"/>
</dbReference>
<evidence type="ECO:0000313" key="14">
    <source>
        <dbReference type="Proteomes" id="UP000761264"/>
    </source>
</evidence>
<comment type="subcellular location">
    <subcellularLocation>
        <location evidence="12">Cell membrane</location>
        <topology evidence="12">Multi-pass membrane protein</topology>
    </subcellularLocation>
    <subcellularLocation>
        <location evidence="2">Membrane</location>
        <topology evidence="2">Multi-pass membrane protein</topology>
    </subcellularLocation>
</comment>
<dbReference type="EMBL" id="JAAQPH010000023">
    <property type="protein sequence ID" value="NIA71555.1"/>
    <property type="molecule type" value="Genomic_DNA"/>
</dbReference>
<keyword evidence="6 12" id="KW-0560">Oxidoreductase</keyword>
<keyword evidence="5 12" id="KW-1133">Transmembrane helix</keyword>
<dbReference type="Proteomes" id="UP000761264">
    <property type="component" value="Unassembled WGS sequence"/>
</dbReference>
<evidence type="ECO:0000256" key="1">
    <source>
        <dbReference type="ARBA" id="ARBA00001970"/>
    </source>
</evidence>
<dbReference type="GO" id="GO:0016653">
    <property type="term" value="F:oxidoreductase activity, acting on NAD(P)H, heme protein as acceptor"/>
    <property type="evidence" value="ECO:0007669"/>
    <property type="project" value="TreeGrafter"/>
</dbReference>
<evidence type="ECO:0000256" key="5">
    <source>
        <dbReference type="ARBA" id="ARBA00022989"/>
    </source>
</evidence>
<dbReference type="PANTHER" id="PTHR23289:SF2">
    <property type="entry name" value="CYTOCHROME C OXIDASE ASSEMBLY PROTEIN COX15 HOMOLOG"/>
    <property type="match status" value="1"/>
</dbReference>
<feature type="transmembrane region" description="Helical" evidence="12">
    <location>
        <begin position="21"/>
        <end position="42"/>
    </location>
</feature>
<keyword evidence="12" id="KW-1003">Cell membrane</keyword>
<protein>
    <recommendedName>
        <fullName evidence="12">Heme A synthase</fullName>
        <shortName evidence="12">HAS</shortName>
        <ecNumber evidence="12">1.17.99.9</ecNumber>
    </recommendedName>
    <alternativeName>
        <fullName evidence="12">Cytochrome aa3-controlling protein</fullName>
    </alternativeName>
</protein>
<dbReference type="RefSeq" id="WP_167229294.1">
    <property type="nucleotide sequence ID" value="NZ_JAAQPH010000023.1"/>
</dbReference>
<evidence type="ECO:0000256" key="4">
    <source>
        <dbReference type="ARBA" id="ARBA00022723"/>
    </source>
</evidence>
<evidence type="ECO:0000256" key="6">
    <source>
        <dbReference type="ARBA" id="ARBA00023002"/>
    </source>
</evidence>
<evidence type="ECO:0000256" key="10">
    <source>
        <dbReference type="ARBA" id="ARBA00044501"/>
    </source>
</evidence>
<evidence type="ECO:0000256" key="11">
    <source>
        <dbReference type="ARBA" id="ARBA00048044"/>
    </source>
</evidence>
<evidence type="ECO:0000313" key="13">
    <source>
        <dbReference type="EMBL" id="NIA71555.1"/>
    </source>
</evidence>
<keyword evidence="4 12" id="KW-0479">Metal-binding</keyword>
<comment type="catalytic activity">
    <reaction evidence="11">
        <text>Fe(II)-heme o + 2 A + H2O = Fe(II)-heme a + 2 AH2</text>
        <dbReference type="Rhea" id="RHEA:63388"/>
        <dbReference type="ChEBI" id="CHEBI:13193"/>
        <dbReference type="ChEBI" id="CHEBI:15377"/>
        <dbReference type="ChEBI" id="CHEBI:17499"/>
        <dbReference type="ChEBI" id="CHEBI:60530"/>
        <dbReference type="ChEBI" id="CHEBI:61715"/>
        <dbReference type="EC" id="1.17.99.9"/>
    </reaction>
    <physiologicalReaction direction="left-to-right" evidence="11">
        <dbReference type="Rhea" id="RHEA:63389"/>
    </physiologicalReaction>
</comment>
<dbReference type="GO" id="GO:0005886">
    <property type="term" value="C:plasma membrane"/>
    <property type="evidence" value="ECO:0007669"/>
    <property type="project" value="UniProtKB-SubCell"/>
</dbReference>
<dbReference type="InterPro" id="IPR023754">
    <property type="entry name" value="HemeA_Synthase_type2"/>
</dbReference>
<dbReference type="PANTHER" id="PTHR23289">
    <property type="entry name" value="CYTOCHROME C OXIDASE ASSEMBLY PROTEIN COX15"/>
    <property type="match status" value="1"/>
</dbReference>
<keyword evidence="3 12" id="KW-0812">Transmembrane</keyword>
<comment type="subunit">
    <text evidence="12">Interacts with CtaB.</text>
</comment>
<feature type="binding site" description="axial binding residue" evidence="12">
    <location>
        <position position="333"/>
    </location>
    <ligand>
        <name>heme</name>
        <dbReference type="ChEBI" id="CHEBI:30413"/>
    </ligand>
    <ligandPart>
        <name>Fe</name>
        <dbReference type="ChEBI" id="CHEBI:18248"/>
    </ligandPart>
</feature>
<keyword evidence="7 12" id="KW-0408">Iron</keyword>
<feature type="binding site" description="axial binding residue" evidence="12">
    <location>
        <position position="272"/>
    </location>
    <ligand>
        <name>heme</name>
        <dbReference type="ChEBI" id="CHEBI:30413"/>
    </ligand>
    <ligandPart>
        <name>Fe</name>
        <dbReference type="ChEBI" id="CHEBI:18248"/>
    </ligandPart>
</feature>
<evidence type="ECO:0000256" key="12">
    <source>
        <dbReference type="HAMAP-Rule" id="MF_01665"/>
    </source>
</evidence>
<organism evidence="13 14">
    <name type="scientific">Pelagibius litoralis</name>
    <dbReference type="NCBI Taxonomy" id="374515"/>
    <lineage>
        <taxon>Bacteria</taxon>
        <taxon>Pseudomonadati</taxon>
        <taxon>Pseudomonadota</taxon>
        <taxon>Alphaproteobacteria</taxon>
        <taxon>Rhodospirillales</taxon>
        <taxon>Rhodovibrionaceae</taxon>
        <taxon>Pelagibius</taxon>
    </lineage>
</organism>
<dbReference type="AlphaFoldDB" id="A0A967F1W1"/>
<comment type="caution">
    <text evidence="13">The sequence shown here is derived from an EMBL/GenBank/DDBJ whole genome shotgun (WGS) entry which is preliminary data.</text>
</comment>
<dbReference type="Pfam" id="PF02628">
    <property type="entry name" value="COX15-CtaA"/>
    <property type="match status" value="1"/>
</dbReference>
<evidence type="ECO:0000256" key="9">
    <source>
        <dbReference type="ARBA" id="ARBA00023136"/>
    </source>
</evidence>
<comment type="cofactor">
    <cofactor evidence="1 12">
        <name>heme b</name>
        <dbReference type="ChEBI" id="CHEBI:60344"/>
    </cofactor>
</comment>
<feature type="transmembrane region" description="Helical" evidence="12">
    <location>
        <begin position="106"/>
        <end position="124"/>
    </location>
</feature>
<keyword evidence="14" id="KW-1185">Reference proteome</keyword>
<reference evidence="13" key="1">
    <citation type="submission" date="2020-03" db="EMBL/GenBank/DDBJ databases">
        <title>Genome of Pelagibius litoralis DSM 21314T.</title>
        <authorList>
            <person name="Wang G."/>
        </authorList>
    </citation>
    <scope>NUCLEOTIDE SEQUENCE</scope>
    <source>
        <strain evidence="13">DSM 21314</strain>
    </source>
</reference>